<evidence type="ECO:0000256" key="2">
    <source>
        <dbReference type="ARBA" id="ARBA00022448"/>
    </source>
</evidence>
<dbReference type="InterPro" id="IPR013087">
    <property type="entry name" value="Znf_C2H2_type"/>
</dbReference>
<feature type="compositionally biased region" description="Polar residues" evidence="12">
    <location>
        <begin position="1482"/>
        <end position="1495"/>
    </location>
</feature>
<feature type="transmembrane region" description="Helical" evidence="13">
    <location>
        <begin position="1044"/>
        <end position="1072"/>
    </location>
</feature>
<dbReference type="Pfam" id="PF01490">
    <property type="entry name" value="Aa_trans"/>
    <property type="match status" value="1"/>
</dbReference>
<dbReference type="EMBL" id="ODYU01005213">
    <property type="protein sequence ID" value="SOQ45847.1"/>
    <property type="molecule type" value="Genomic_DNA"/>
</dbReference>
<comment type="subcellular location">
    <subcellularLocation>
        <location evidence="1">Membrane</location>
        <topology evidence="1">Multi-pass membrane protein</topology>
    </subcellularLocation>
</comment>
<feature type="transmembrane region" description="Helical" evidence="13">
    <location>
        <begin position="922"/>
        <end position="942"/>
    </location>
</feature>
<evidence type="ECO:0000256" key="8">
    <source>
        <dbReference type="ARBA" id="ARBA00022989"/>
    </source>
</evidence>
<feature type="transmembrane region" description="Helical" evidence="13">
    <location>
        <begin position="1118"/>
        <end position="1144"/>
    </location>
</feature>
<evidence type="ECO:0000256" key="3">
    <source>
        <dbReference type="ARBA" id="ARBA00022692"/>
    </source>
</evidence>
<feature type="domain" description="C2H2-type" evidence="14">
    <location>
        <begin position="388"/>
        <end position="415"/>
    </location>
</feature>
<feature type="region of interest" description="Disordered" evidence="12">
    <location>
        <begin position="1607"/>
        <end position="1630"/>
    </location>
</feature>
<evidence type="ECO:0000256" key="11">
    <source>
        <dbReference type="SAM" id="Coils"/>
    </source>
</evidence>
<keyword evidence="9 13" id="KW-0472">Membrane</keyword>
<reference evidence="15" key="1">
    <citation type="submission" date="2016-07" db="EMBL/GenBank/DDBJ databases">
        <authorList>
            <person name="Bretaudeau A."/>
        </authorList>
    </citation>
    <scope>NUCLEOTIDE SEQUENCE</scope>
    <source>
        <strain evidence="15">Rice</strain>
        <tissue evidence="15">Whole body</tissue>
    </source>
</reference>
<feature type="transmembrane region" description="Helical" evidence="13">
    <location>
        <begin position="962"/>
        <end position="983"/>
    </location>
</feature>
<feature type="coiled-coil region" evidence="11">
    <location>
        <begin position="1339"/>
        <end position="1373"/>
    </location>
</feature>
<keyword evidence="6" id="KW-0862">Zinc</keyword>
<feature type="compositionally biased region" description="Low complexity" evidence="12">
    <location>
        <begin position="582"/>
        <end position="593"/>
    </location>
</feature>
<feature type="region of interest" description="Disordered" evidence="12">
    <location>
        <begin position="1281"/>
        <end position="1315"/>
    </location>
</feature>
<keyword evidence="2" id="KW-0813">Transport</keyword>
<protein>
    <submittedName>
        <fullName evidence="15">SFRICE_001102</fullName>
    </submittedName>
</protein>
<evidence type="ECO:0000256" key="5">
    <source>
        <dbReference type="ARBA" id="ARBA00022771"/>
    </source>
</evidence>
<keyword evidence="8 13" id="KW-1133">Transmembrane helix</keyword>
<feature type="region of interest" description="Disordered" evidence="12">
    <location>
        <begin position="1228"/>
        <end position="1251"/>
    </location>
</feature>
<feature type="region of interest" description="Disordered" evidence="12">
    <location>
        <begin position="1"/>
        <end position="82"/>
    </location>
</feature>
<accession>A0A2H1VYF8</accession>
<evidence type="ECO:0000256" key="6">
    <source>
        <dbReference type="ARBA" id="ARBA00022833"/>
    </source>
</evidence>
<dbReference type="SMART" id="SM00355">
    <property type="entry name" value="ZnF_C2H2"/>
    <property type="match status" value="11"/>
</dbReference>
<feature type="region of interest" description="Disordered" evidence="12">
    <location>
        <begin position="217"/>
        <end position="254"/>
    </location>
</feature>
<feature type="domain" description="C2H2-type" evidence="14">
    <location>
        <begin position="526"/>
        <end position="554"/>
    </location>
</feature>
<evidence type="ECO:0000256" key="10">
    <source>
        <dbReference type="PROSITE-ProRule" id="PRU00042"/>
    </source>
</evidence>
<feature type="transmembrane region" description="Helical" evidence="13">
    <location>
        <begin position="856"/>
        <end position="876"/>
    </location>
</feature>
<dbReference type="GO" id="GO:0006355">
    <property type="term" value="P:regulation of DNA-templated transcription"/>
    <property type="evidence" value="ECO:0007669"/>
    <property type="project" value="UniProtKB-ARBA"/>
</dbReference>
<evidence type="ECO:0000313" key="15">
    <source>
        <dbReference type="EMBL" id="SOQ45847.1"/>
    </source>
</evidence>
<keyword evidence="11" id="KW-0175">Coiled coil</keyword>
<feature type="compositionally biased region" description="Pro residues" evidence="12">
    <location>
        <begin position="179"/>
        <end position="189"/>
    </location>
</feature>
<dbReference type="Pfam" id="PF00096">
    <property type="entry name" value="zf-C2H2"/>
    <property type="match status" value="5"/>
</dbReference>
<feature type="transmembrane region" description="Helical" evidence="13">
    <location>
        <begin position="1092"/>
        <end position="1112"/>
    </location>
</feature>
<feature type="region of interest" description="Disordered" evidence="12">
    <location>
        <begin position="582"/>
        <end position="608"/>
    </location>
</feature>
<dbReference type="GO" id="GO:0016020">
    <property type="term" value="C:membrane"/>
    <property type="evidence" value="ECO:0007669"/>
    <property type="project" value="UniProtKB-SubCell"/>
</dbReference>
<feature type="domain" description="C2H2-type" evidence="14">
    <location>
        <begin position="298"/>
        <end position="326"/>
    </location>
</feature>
<dbReference type="SUPFAM" id="SSF57667">
    <property type="entry name" value="beta-beta-alpha zinc fingers"/>
    <property type="match status" value="5"/>
</dbReference>
<feature type="transmembrane region" description="Helical" evidence="13">
    <location>
        <begin position="1151"/>
        <end position="1172"/>
    </location>
</feature>
<dbReference type="PROSITE" id="PS50157">
    <property type="entry name" value="ZINC_FINGER_C2H2_2"/>
    <property type="match status" value="9"/>
</dbReference>
<feature type="compositionally biased region" description="Low complexity" evidence="12">
    <location>
        <begin position="1496"/>
        <end position="1511"/>
    </location>
</feature>
<feature type="domain" description="C2H2-type" evidence="14">
    <location>
        <begin position="470"/>
        <end position="497"/>
    </location>
</feature>
<feature type="domain" description="C2H2-type" evidence="14">
    <location>
        <begin position="360"/>
        <end position="382"/>
    </location>
</feature>
<dbReference type="InterPro" id="IPR013057">
    <property type="entry name" value="AA_transpt_TM"/>
</dbReference>
<evidence type="ECO:0000256" key="1">
    <source>
        <dbReference type="ARBA" id="ARBA00004141"/>
    </source>
</evidence>
<feature type="compositionally biased region" description="Polar residues" evidence="12">
    <location>
        <begin position="229"/>
        <end position="241"/>
    </location>
</feature>
<dbReference type="Gene3D" id="3.30.160.60">
    <property type="entry name" value="Classic Zinc Finger"/>
    <property type="match status" value="6"/>
</dbReference>
<proteinExistence type="predicted"/>
<dbReference type="PANTHER" id="PTHR22950">
    <property type="entry name" value="AMINO ACID TRANSPORTER"/>
    <property type="match status" value="1"/>
</dbReference>
<feature type="domain" description="C2H2-type" evidence="14">
    <location>
        <begin position="270"/>
        <end position="297"/>
    </location>
</feature>
<feature type="domain" description="C2H2-type" evidence="14">
    <location>
        <begin position="416"/>
        <end position="444"/>
    </location>
</feature>
<evidence type="ECO:0000256" key="12">
    <source>
        <dbReference type="SAM" id="MobiDB-lite"/>
    </source>
</evidence>
<name>A0A2H1VYF8_SPOFR</name>
<dbReference type="FunFam" id="3.30.160.60:FF:000446">
    <property type="entry name" value="Zinc finger protein"/>
    <property type="match status" value="2"/>
</dbReference>
<evidence type="ECO:0000256" key="13">
    <source>
        <dbReference type="SAM" id="Phobius"/>
    </source>
</evidence>
<feature type="transmembrane region" description="Helical" evidence="13">
    <location>
        <begin position="809"/>
        <end position="831"/>
    </location>
</feature>
<feature type="region of interest" description="Disordered" evidence="12">
    <location>
        <begin position="170"/>
        <end position="195"/>
    </location>
</feature>
<feature type="compositionally biased region" description="Basic and acidic residues" evidence="12">
    <location>
        <begin position="1302"/>
        <end position="1315"/>
    </location>
</feature>
<keyword evidence="3 13" id="KW-0812">Transmembrane</keyword>
<dbReference type="GO" id="GO:0015179">
    <property type="term" value="F:L-amino acid transmembrane transporter activity"/>
    <property type="evidence" value="ECO:0007669"/>
    <property type="project" value="TreeGrafter"/>
</dbReference>
<gene>
    <name evidence="15" type="ORF">SFRICE_001102</name>
</gene>
<dbReference type="FunFam" id="3.30.160.60:FF:002343">
    <property type="entry name" value="Zinc finger protein 33A"/>
    <property type="match status" value="1"/>
</dbReference>
<feature type="compositionally biased region" description="Basic residues" evidence="12">
    <location>
        <begin position="1"/>
        <end position="26"/>
    </location>
</feature>
<evidence type="ECO:0000256" key="9">
    <source>
        <dbReference type="ARBA" id="ARBA00023136"/>
    </source>
</evidence>
<evidence type="ECO:0000259" key="14">
    <source>
        <dbReference type="PROSITE" id="PS50157"/>
    </source>
</evidence>
<feature type="domain" description="C2H2-type" evidence="14">
    <location>
        <begin position="498"/>
        <end position="525"/>
    </location>
</feature>
<keyword evidence="5 10" id="KW-0863">Zinc-finger</keyword>
<feature type="transmembrane region" description="Helical" evidence="13">
    <location>
        <begin position="896"/>
        <end position="915"/>
    </location>
</feature>
<keyword evidence="4" id="KW-0479">Metal-binding</keyword>
<dbReference type="GO" id="GO:0008270">
    <property type="term" value="F:zinc ion binding"/>
    <property type="evidence" value="ECO:0007669"/>
    <property type="project" value="UniProtKB-KW"/>
</dbReference>
<feature type="domain" description="C2H2-type" evidence="14">
    <location>
        <begin position="331"/>
        <end position="358"/>
    </location>
</feature>
<dbReference type="GO" id="GO:0005634">
    <property type="term" value="C:nucleus"/>
    <property type="evidence" value="ECO:0007669"/>
    <property type="project" value="UniProtKB-ARBA"/>
</dbReference>
<feature type="transmembrane region" description="Helical" evidence="13">
    <location>
        <begin position="1004"/>
        <end position="1024"/>
    </location>
</feature>
<evidence type="ECO:0000256" key="4">
    <source>
        <dbReference type="ARBA" id="ARBA00022723"/>
    </source>
</evidence>
<dbReference type="InterPro" id="IPR036236">
    <property type="entry name" value="Znf_C2H2_sf"/>
</dbReference>
<dbReference type="PANTHER" id="PTHR22950:SF646">
    <property type="entry name" value="SODIUM-COUPLED NEUTRAL AMINO ACID TRANSPORTER 10-RELATED"/>
    <property type="match status" value="1"/>
</dbReference>
<feature type="region of interest" description="Disordered" evidence="12">
    <location>
        <begin position="1482"/>
        <end position="1514"/>
    </location>
</feature>
<dbReference type="PROSITE" id="PS00028">
    <property type="entry name" value="ZINC_FINGER_C2H2_1"/>
    <property type="match status" value="9"/>
</dbReference>
<evidence type="ECO:0000256" key="7">
    <source>
        <dbReference type="ARBA" id="ARBA00022970"/>
    </source>
</evidence>
<organism evidence="15">
    <name type="scientific">Spodoptera frugiperda</name>
    <name type="common">Fall armyworm</name>
    <dbReference type="NCBI Taxonomy" id="7108"/>
    <lineage>
        <taxon>Eukaryota</taxon>
        <taxon>Metazoa</taxon>
        <taxon>Ecdysozoa</taxon>
        <taxon>Arthropoda</taxon>
        <taxon>Hexapoda</taxon>
        <taxon>Insecta</taxon>
        <taxon>Pterygota</taxon>
        <taxon>Neoptera</taxon>
        <taxon>Endopterygota</taxon>
        <taxon>Lepidoptera</taxon>
        <taxon>Glossata</taxon>
        <taxon>Ditrysia</taxon>
        <taxon>Noctuoidea</taxon>
        <taxon>Noctuidae</taxon>
        <taxon>Amphipyrinae</taxon>
        <taxon>Spodoptera</taxon>
    </lineage>
</organism>
<keyword evidence="7" id="KW-0029">Amino-acid transport</keyword>
<sequence length="1758" mass="197038">MANVKSRLKAPKSASTKKKRGRKPKKSLAGPKKSESKKNNNSDCVNTEPAKASDEPQAPVSARNNIQLKKSDVVMKRPSSRKVMTPDEKVIFILKHGHKLKEKFITKPPVPVKPIQQNECPVIEPPKNKIQVPESDLPQLSKCGRIKKKSKCDMTLIDSILKGELMIKERPNGKDMSPEPVPSSSPPPVRVDNNNDIALTNQNKTIQDLSDDEYQISEEMSVSSEEGSDNNCLNDSSPDSGNKSKDKESTYPKPRHVKLKNGVILNLLNFECDICHRTFNRKCSLRRHMYIHLGMKPYNCRECRQAFWNPQKLQDHTNLYHKTNGEDTELFICNYCDKPFLVKENLQKHLDTHTKAENSFKCIYCNKVFGYHIMLMQHEKKHMVKGRHECTLCSMSFRCRNRLYMHVKSHLKLKDFICQYCGKEFLLHNSLRRHVEVCHGGHRIVCPICNKNLKGHLTEHMRTHEKKRPHVCPECGQRFTQSTQLNVHRRAHTGARPYPCRICKRFFSHSNALMLHIRRHTGEKPFPCPMCPMSFSQLPHMKTHMRKIHGKENPYKCSNCDSFYKLKAQLDVHSKTCTAAPAPAAETPAVEPAQGKKKRSKKGEEEIEVESSMTLSRMRFLLALLLTMIATKEKLKYLGFNKRLVDEILIESLEGMGRTPCKDETLPPLKRLRRNIEMLLIKTVPKDQMEKFKKESKSTEDILELLTTEKDNLIRDRFKIANALGEHRNGASGINGQPYASNICIHYRYCPFSLLESALFLEGQENLCSENYINVISNMGTTGQSITLANSIIGVGILAMPFCFQQCGVLLATLILVFMGLISRLCCYFLLKSALLARRRNFEFLAFHVFGQAGKFAVEVGIIGFLMGTCIAYFVVVGDLGPQIVAKMFNINQSDILRTFIMVIVSLVCVLPLGLLRNVDSLSNVSAATIAFYFCLVMKVIFEAGSVMISSDWASRVEMWRPAGLLQCVPIFSMALFCQTQLFEIFESLPSLSLEKMNVVTKNAINICTAVYFTLGVFGYVAFASHEISGNILMSLSPTMASDVIKLGFVMSLAFSFPLIIFPCRASLYSFLYKKVHSSHHDHIINHSIPEATFRCITVGIIGVALFISLLIPNIELVLGLVGSTIGVLICVVFPAACFVNVTFKNTNERVLAKGVLVLGLVIMVLGTYANLQAAETSIERYDDKYTQERIDKIVEDFFESRVKEDMYLNQAQNDLQKEVQNDIEIEKEERKDSEVQPPNPVPPESQSNEKLIHAKNVMKTEEKKPPPLPELKENIDKVSETHPRNLKNKLELANGASNGETKPKEVKTQSNEDKIDIMKQQKLIETIKQHGEEQKELIKEQKEILDEILKTKKELQQNKNEADEAKAKKIAVESIKQIADIAIKSIGGVTEKPDQVKDDIKVERLEKITNDAVQEIAKKAVETIEAIQVIKEKPEPPAQVVESKPAPAVANNPPAQAVANNLPAQAVANNLPAQPVVNNLPAQAVGNNPAQANGQVNPQQNIQPSQNQPQAPVNPIVLNAVPPLVNGKLEQTIGAAKPIPQVNNVVQNNGASLQNNVAPVNQEVKRAINEANNAPPINQEVKQAISDAINAQISNKIADNKVQIPEAKHSHSPDEPQSYKQGEDTQGKAEKQIVQNVPPPIINELGNNKIKIDKKPLAQIDDIKVPAQMNGINSNVPKDQVNGNVVRAKREVVDCTKTISLKPEDKANCNAKAVSKESQEILKSVDMNEIALPKSLPQDLNLIHHLRSLKSFDKDER</sequence>